<feature type="compositionally biased region" description="Low complexity" evidence="2">
    <location>
        <begin position="536"/>
        <end position="549"/>
    </location>
</feature>
<protein>
    <submittedName>
        <fullName evidence="3">Karyogamy protein, KAR9</fullName>
    </submittedName>
</protein>
<feature type="region of interest" description="Disordered" evidence="2">
    <location>
        <begin position="672"/>
        <end position="832"/>
    </location>
</feature>
<feature type="region of interest" description="Disordered" evidence="2">
    <location>
        <begin position="517"/>
        <end position="654"/>
    </location>
</feature>
<organism evidence="3 4">
    <name type="scientific">Lasallia pustulata</name>
    <dbReference type="NCBI Taxonomy" id="136370"/>
    <lineage>
        <taxon>Eukaryota</taxon>
        <taxon>Fungi</taxon>
        <taxon>Dikarya</taxon>
        <taxon>Ascomycota</taxon>
        <taxon>Pezizomycotina</taxon>
        <taxon>Lecanoromycetes</taxon>
        <taxon>OSLEUM clade</taxon>
        <taxon>Umbilicariomycetidae</taxon>
        <taxon>Umbilicariales</taxon>
        <taxon>Umbilicariaceae</taxon>
        <taxon>Lasallia</taxon>
    </lineage>
</organism>
<dbReference type="PANTHER" id="PTHR37271">
    <property type="entry name" value="KARYOGAMY PROTEIN KAR9"/>
    <property type="match status" value="1"/>
</dbReference>
<dbReference type="GO" id="GO:0005938">
    <property type="term" value="C:cell cortex"/>
    <property type="evidence" value="ECO:0007669"/>
    <property type="project" value="TreeGrafter"/>
</dbReference>
<feature type="compositionally biased region" description="Low complexity" evidence="2">
    <location>
        <begin position="565"/>
        <end position="579"/>
    </location>
</feature>
<dbReference type="GO" id="GO:0043332">
    <property type="term" value="C:mating projection tip"/>
    <property type="evidence" value="ECO:0007669"/>
    <property type="project" value="TreeGrafter"/>
</dbReference>
<feature type="compositionally biased region" description="Polar residues" evidence="2">
    <location>
        <begin position="754"/>
        <end position="765"/>
    </location>
</feature>
<evidence type="ECO:0000256" key="2">
    <source>
        <dbReference type="SAM" id="MobiDB-lite"/>
    </source>
</evidence>
<reference evidence="4" key="1">
    <citation type="submission" date="2017-03" db="EMBL/GenBank/DDBJ databases">
        <authorList>
            <person name="Sharma R."/>
            <person name="Thines M."/>
        </authorList>
    </citation>
    <scope>NUCLEOTIDE SEQUENCE [LARGE SCALE GENOMIC DNA]</scope>
</reference>
<feature type="compositionally biased region" description="Basic and acidic residues" evidence="2">
    <location>
        <begin position="52"/>
        <end position="62"/>
    </location>
</feature>
<feature type="compositionally biased region" description="Polar residues" evidence="2">
    <location>
        <begin position="1"/>
        <end position="10"/>
    </location>
</feature>
<dbReference type="AlphaFoldDB" id="A0A1W5DAQ0"/>
<evidence type="ECO:0000256" key="1">
    <source>
        <dbReference type="SAM" id="Coils"/>
    </source>
</evidence>
<dbReference type="GO" id="GO:0030473">
    <property type="term" value="P:nuclear migration along microtubule"/>
    <property type="evidence" value="ECO:0007669"/>
    <property type="project" value="TreeGrafter"/>
</dbReference>
<dbReference type="Pfam" id="PF08580">
    <property type="entry name" value="KAR9"/>
    <property type="match status" value="1"/>
</dbReference>
<accession>A0A1W5DAQ0</accession>
<dbReference type="Proteomes" id="UP000192927">
    <property type="component" value="Unassembled WGS sequence"/>
</dbReference>
<feature type="compositionally biased region" description="Low complexity" evidence="2">
    <location>
        <begin position="719"/>
        <end position="730"/>
    </location>
</feature>
<dbReference type="PANTHER" id="PTHR37271:SF1">
    <property type="entry name" value="KARYOGAMY PROTEIN KAR9"/>
    <property type="match status" value="1"/>
</dbReference>
<feature type="compositionally biased region" description="Polar residues" evidence="2">
    <location>
        <begin position="603"/>
        <end position="643"/>
    </location>
</feature>
<sequence length="832" mass="89962">MAAEVSSVSVGLTDIDGYGHDQAPEEMCMNHTTTEDDQRTSSDEDEPPTPPPKDEPKPKAEGSKGNGFFFNPMGLSRTKSTALIPRASFSIQLSQLVALKVPDAALLSYNISSTPTAPAVADALSGPAEQIQNWIQSASEVLAGLDADDDAEWAAAGGRHGVVVIDGVLKRSADLISVYVAAIESLQERQDISDLPAERLTAVADQMEITLKKWSTVKKLLKGVKRQVEIAMEWEELWGVVLGDIEVEIESLSRMINEMEEQRQRVLAADDSNESCPGLDIQELETIVEETPMEARNASTNRFSLLPAFTASPPSQSSGMENAQDHSRLLALFGRMQPLRASLDFLPMTLSMFQSKAESVLPTACEDLESRRSGLEMRWKKLQREAESLRQELAEDRWVLVFRNTGRRAYKLCGSLEHSLSKLQDAIDTGAQHSNQPLLATKVETYEAKKVWFGSSIQEMLAIIDNGLNDRLPGNGEVLRLRSDVQAKWMTLQAEMRDMDLALDDLNLSPSQQLRDSISSMVSNEQSAFGSVNETPASSPASSVAVGPSRGMKRQPSTPGLNAASRRSSVMSSTTSRPSNQNRYSSLPVASASASQLPRRVSTPRSTASNVSTIQHGMSPYLSPTSYNSATPIRGGQTTQKASSDGKPRWNTRPHVDYFEFKPLSLTDPSPYAKSSLPKRSSLGASTHSSIPLPSPLGRACFSSPATRSAPQYRPPTSPSVASASTVRARLGTSPSPAHSSFGTVNIPKLRLRTQPSVSKLSNSYRPAAPPTPKSPDAVADESPSSRPKPSRPATALASQRRGSMLPIRKPRAASGVDSTAIMKAGGGEEKR</sequence>
<evidence type="ECO:0000313" key="3">
    <source>
        <dbReference type="EMBL" id="SLM39959.1"/>
    </source>
</evidence>
<feature type="coiled-coil region" evidence="1">
    <location>
        <begin position="365"/>
        <end position="392"/>
    </location>
</feature>
<dbReference type="EMBL" id="FWEW01003604">
    <property type="protein sequence ID" value="SLM39959.1"/>
    <property type="molecule type" value="Genomic_DNA"/>
</dbReference>
<feature type="coiled-coil region" evidence="1">
    <location>
        <begin position="242"/>
        <end position="269"/>
    </location>
</feature>
<dbReference type="GO" id="GO:0051293">
    <property type="term" value="P:establishment of spindle localization"/>
    <property type="evidence" value="ECO:0007669"/>
    <property type="project" value="TreeGrafter"/>
</dbReference>
<feature type="compositionally biased region" description="Basic and acidic residues" evidence="2">
    <location>
        <begin position="644"/>
        <end position="654"/>
    </location>
</feature>
<dbReference type="GO" id="GO:0005816">
    <property type="term" value="C:spindle pole body"/>
    <property type="evidence" value="ECO:0007669"/>
    <property type="project" value="TreeGrafter"/>
</dbReference>
<keyword evidence="4" id="KW-1185">Reference proteome</keyword>
<name>A0A1W5DAQ0_9LECA</name>
<dbReference type="InterPro" id="IPR013889">
    <property type="entry name" value="Karyogamy_KAR9"/>
</dbReference>
<feature type="compositionally biased region" description="Polar residues" evidence="2">
    <location>
        <begin position="733"/>
        <end position="744"/>
    </location>
</feature>
<feature type="region of interest" description="Disordered" evidence="2">
    <location>
        <begin position="1"/>
        <end position="70"/>
    </location>
</feature>
<dbReference type="GO" id="GO:0031578">
    <property type="term" value="P:mitotic spindle orientation checkpoint signaling"/>
    <property type="evidence" value="ECO:0007669"/>
    <property type="project" value="TreeGrafter"/>
</dbReference>
<feature type="compositionally biased region" description="Basic and acidic residues" evidence="2">
    <location>
        <begin position="33"/>
        <end position="42"/>
    </location>
</feature>
<keyword evidence="1" id="KW-0175">Coiled coil</keyword>
<feature type="compositionally biased region" description="Polar residues" evidence="2">
    <location>
        <begin position="517"/>
        <end position="535"/>
    </location>
</feature>
<proteinExistence type="predicted"/>
<feature type="compositionally biased region" description="Polar residues" evidence="2">
    <location>
        <begin position="683"/>
        <end position="692"/>
    </location>
</feature>
<evidence type="ECO:0000313" key="4">
    <source>
        <dbReference type="Proteomes" id="UP000192927"/>
    </source>
</evidence>